<keyword evidence="4 7" id="KW-1133">Transmembrane helix</keyword>
<dbReference type="Proteomes" id="UP001642483">
    <property type="component" value="Unassembled WGS sequence"/>
</dbReference>
<gene>
    <name evidence="9" type="ORF">CVLEPA_LOCUS3366</name>
</gene>
<evidence type="ECO:0000256" key="4">
    <source>
        <dbReference type="ARBA" id="ARBA00022989"/>
    </source>
</evidence>
<proteinExistence type="predicted"/>
<dbReference type="PANTHER" id="PTHR22750">
    <property type="entry name" value="G-PROTEIN COUPLED RECEPTOR"/>
    <property type="match status" value="1"/>
</dbReference>
<accession>A0ABP0F578</accession>
<dbReference type="InterPro" id="IPR000276">
    <property type="entry name" value="GPCR_Rhodpsn"/>
</dbReference>
<evidence type="ECO:0000256" key="2">
    <source>
        <dbReference type="ARBA" id="ARBA00022475"/>
    </source>
</evidence>
<evidence type="ECO:0000313" key="10">
    <source>
        <dbReference type="Proteomes" id="UP001642483"/>
    </source>
</evidence>
<dbReference type="Gene3D" id="1.20.1070.10">
    <property type="entry name" value="Rhodopsin 7-helix transmembrane proteins"/>
    <property type="match status" value="1"/>
</dbReference>
<name>A0ABP0F578_CLALP</name>
<comment type="caution">
    <text evidence="9">The sequence shown here is derived from an EMBL/GenBank/DDBJ whole genome shotgun (WGS) entry which is preliminary data.</text>
</comment>
<reference evidence="9 10" key="1">
    <citation type="submission" date="2024-02" db="EMBL/GenBank/DDBJ databases">
        <authorList>
            <person name="Daric V."/>
            <person name="Darras S."/>
        </authorList>
    </citation>
    <scope>NUCLEOTIDE SEQUENCE [LARGE SCALE GENOMIC DNA]</scope>
</reference>
<keyword evidence="2" id="KW-1003">Cell membrane</keyword>
<evidence type="ECO:0000256" key="6">
    <source>
        <dbReference type="SAM" id="MobiDB-lite"/>
    </source>
</evidence>
<evidence type="ECO:0000256" key="3">
    <source>
        <dbReference type="ARBA" id="ARBA00022692"/>
    </source>
</evidence>
<keyword evidence="3 7" id="KW-0812">Transmembrane</keyword>
<dbReference type="Pfam" id="PF00001">
    <property type="entry name" value="7tm_1"/>
    <property type="match status" value="1"/>
</dbReference>
<sequence length="489" mass="54183">MSNRGAVSAWNAGGEEISTIDVSSLLRNETNKSENSVCFNFDNSLQAIVSQMSVAITIIILNSMVIAIINRASKNTFRKPAFVFITCLATSDLLLAIALVGYSIISIGQFQLSASAWVILTASTSVCFNSSTSFLLVIAFDRLCFIGYHRKYSNIMTRRNIAFLIFLSWVFAFIPAIPLFSDHGSCADSCMCVDGSHLSCPEPRCSTVIVGFTKVYLFGLFFYFLVMFASISLLYAILFWKVRHQANRVKTHLKQGSVRSRSHMSREFKLARTLGIVVMTFFICWSPLMLLYLIDFVSGDDFHVSTEVVFAVMSPAMMNSMMNPIIYAARIPLMKKYFCPCARKTDEHNSDQSTSRRNSSAGTARNIIFKLKQTKKPSGTIVKADYPSRDSQHSFGTSTLSEIEVGSASRHNSSANILGNVSKALHRLRSGSSRNAQTRNKAAQASEDGKATEANFLPLNPDISISRSVHNSLVDEIEMDSQVDNNECL</sequence>
<dbReference type="InterPro" id="IPR017452">
    <property type="entry name" value="GPCR_Rhodpsn_7TM"/>
</dbReference>
<evidence type="ECO:0000256" key="7">
    <source>
        <dbReference type="SAM" id="Phobius"/>
    </source>
</evidence>
<feature type="transmembrane region" description="Helical" evidence="7">
    <location>
        <begin position="117"/>
        <end position="140"/>
    </location>
</feature>
<comment type="subcellular location">
    <subcellularLocation>
        <location evidence="1">Cell membrane</location>
        <topology evidence="1">Multi-pass membrane protein</topology>
    </subcellularLocation>
</comment>
<organism evidence="9 10">
    <name type="scientific">Clavelina lepadiformis</name>
    <name type="common">Light-bulb sea squirt</name>
    <name type="synonym">Ascidia lepadiformis</name>
    <dbReference type="NCBI Taxonomy" id="159417"/>
    <lineage>
        <taxon>Eukaryota</taxon>
        <taxon>Metazoa</taxon>
        <taxon>Chordata</taxon>
        <taxon>Tunicata</taxon>
        <taxon>Ascidiacea</taxon>
        <taxon>Aplousobranchia</taxon>
        <taxon>Clavelinidae</taxon>
        <taxon>Clavelina</taxon>
    </lineage>
</organism>
<dbReference type="EMBL" id="CAWYQH010000002">
    <property type="protein sequence ID" value="CAK8673590.1"/>
    <property type="molecule type" value="Genomic_DNA"/>
</dbReference>
<dbReference type="PRINTS" id="PR00237">
    <property type="entry name" value="GPCRRHODOPSN"/>
</dbReference>
<feature type="transmembrane region" description="Helical" evidence="7">
    <location>
        <begin position="161"/>
        <end position="181"/>
    </location>
</feature>
<feature type="transmembrane region" description="Helical" evidence="7">
    <location>
        <begin position="309"/>
        <end position="329"/>
    </location>
</feature>
<feature type="region of interest" description="Disordered" evidence="6">
    <location>
        <begin position="429"/>
        <end position="453"/>
    </location>
</feature>
<dbReference type="PROSITE" id="PS50262">
    <property type="entry name" value="G_PROTEIN_RECEP_F1_2"/>
    <property type="match status" value="1"/>
</dbReference>
<evidence type="ECO:0000256" key="5">
    <source>
        <dbReference type="ARBA" id="ARBA00023136"/>
    </source>
</evidence>
<feature type="compositionally biased region" description="Polar residues" evidence="6">
    <location>
        <begin position="430"/>
        <end position="443"/>
    </location>
</feature>
<evidence type="ECO:0000256" key="1">
    <source>
        <dbReference type="ARBA" id="ARBA00004651"/>
    </source>
</evidence>
<feature type="transmembrane region" description="Helical" evidence="7">
    <location>
        <begin position="216"/>
        <end position="240"/>
    </location>
</feature>
<evidence type="ECO:0000259" key="8">
    <source>
        <dbReference type="PROSITE" id="PS50262"/>
    </source>
</evidence>
<feature type="domain" description="G-protein coupled receptors family 1 profile" evidence="8">
    <location>
        <begin position="61"/>
        <end position="327"/>
    </location>
</feature>
<protein>
    <recommendedName>
        <fullName evidence="8">G-protein coupled receptors family 1 profile domain-containing protein</fullName>
    </recommendedName>
</protein>
<keyword evidence="10" id="KW-1185">Reference proteome</keyword>
<dbReference type="SUPFAM" id="SSF81321">
    <property type="entry name" value="Family A G protein-coupled receptor-like"/>
    <property type="match status" value="1"/>
</dbReference>
<feature type="transmembrane region" description="Helical" evidence="7">
    <location>
        <begin position="270"/>
        <end position="294"/>
    </location>
</feature>
<evidence type="ECO:0000313" key="9">
    <source>
        <dbReference type="EMBL" id="CAK8673590.1"/>
    </source>
</evidence>
<keyword evidence="5 7" id="KW-0472">Membrane</keyword>
<feature type="transmembrane region" description="Helical" evidence="7">
    <location>
        <begin position="81"/>
        <end position="105"/>
    </location>
</feature>
<feature type="transmembrane region" description="Helical" evidence="7">
    <location>
        <begin position="48"/>
        <end position="69"/>
    </location>
</feature>